<dbReference type="Pfam" id="PF23797">
    <property type="entry name" value="Beta-prop_ELP1_2nd"/>
    <property type="match status" value="1"/>
</dbReference>
<evidence type="ECO:0000256" key="2">
    <source>
        <dbReference type="ARBA" id="ARBA00005043"/>
    </source>
</evidence>
<dbReference type="Pfam" id="PF04762">
    <property type="entry name" value="Beta-prop_ELP1_1st"/>
    <property type="match status" value="2"/>
</dbReference>
<organism evidence="11 12">
    <name type="scientific">Genlisea aurea</name>
    <dbReference type="NCBI Taxonomy" id="192259"/>
    <lineage>
        <taxon>Eukaryota</taxon>
        <taxon>Viridiplantae</taxon>
        <taxon>Streptophyta</taxon>
        <taxon>Embryophyta</taxon>
        <taxon>Tracheophyta</taxon>
        <taxon>Spermatophyta</taxon>
        <taxon>Magnoliopsida</taxon>
        <taxon>eudicotyledons</taxon>
        <taxon>Gunneridae</taxon>
        <taxon>Pentapetalae</taxon>
        <taxon>asterids</taxon>
        <taxon>lamiids</taxon>
        <taxon>Lamiales</taxon>
        <taxon>Lentibulariaceae</taxon>
        <taxon>Genlisea</taxon>
    </lineage>
</organism>
<protein>
    <recommendedName>
        <fullName evidence="6">Elongator complex protein 1</fullName>
    </recommendedName>
</protein>
<dbReference type="InterPro" id="IPR056164">
    <property type="entry name" value="Beta-prop_ELP1_1st"/>
</dbReference>
<dbReference type="SUPFAM" id="SSF69322">
    <property type="entry name" value="Tricorn protease domain 2"/>
    <property type="match status" value="1"/>
</dbReference>
<gene>
    <name evidence="11" type="ORF">M569_04629</name>
</gene>
<comment type="caution">
    <text evidence="11">The sequence shown here is derived from an EMBL/GenBank/DDBJ whole genome shotgun (WGS) entry which is preliminary data.</text>
</comment>
<evidence type="ECO:0000313" key="11">
    <source>
        <dbReference type="EMBL" id="EPS70132.1"/>
    </source>
</evidence>
<evidence type="ECO:0000259" key="10">
    <source>
        <dbReference type="Pfam" id="PF23925"/>
    </source>
</evidence>
<dbReference type="Proteomes" id="UP000015453">
    <property type="component" value="Unassembled WGS sequence"/>
</dbReference>
<dbReference type="GO" id="GO:0033588">
    <property type="term" value="C:elongator holoenzyme complex"/>
    <property type="evidence" value="ECO:0007669"/>
    <property type="project" value="InterPro"/>
</dbReference>
<dbReference type="GO" id="GO:0000049">
    <property type="term" value="F:tRNA binding"/>
    <property type="evidence" value="ECO:0007669"/>
    <property type="project" value="TreeGrafter"/>
</dbReference>
<feature type="domain" description="ELP1 TPR" evidence="9">
    <location>
        <begin position="896"/>
        <end position="1057"/>
    </location>
</feature>
<evidence type="ECO:0000256" key="3">
    <source>
        <dbReference type="ARBA" id="ARBA00006086"/>
    </source>
</evidence>
<evidence type="ECO:0000259" key="8">
    <source>
        <dbReference type="Pfam" id="PF23797"/>
    </source>
</evidence>
<dbReference type="EMBL" id="AUSU01001811">
    <property type="protein sequence ID" value="EPS70132.1"/>
    <property type="molecule type" value="Genomic_DNA"/>
</dbReference>
<feature type="non-terminal residue" evidence="11">
    <location>
        <position position="1"/>
    </location>
</feature>
<evidence type="ECO:0000313" key="12">
    <source>
        <dbReference type="Proteomes" id="UP000015453"/>
    </source>
</evidence>
<keyword evidence="5" id="KW-0819">tRNA processing</keyword>
<dbReference type="AlphaFoldDB" id="S8EC36"/>
<dbReference type="Gene3D" id="2.130.10.10">
    <property type="entry name" value="YVTN repeat-like/Quinoprotein amine dehydrogenase"/>
    <property type="match status" value="1"/>
</dbReference>
<feature type="non-terminal residue" evidence="11">
    <location>
        <position position="1279"/>
    </location>
</feature>
<evidence type="ECO:0000259" key="9">
    <source>
        <dbReference type="Pfam" id="PF23878"/>
    </source>
</evidence>
<dbReference type="GO" id="GO:0002926">
    <property type="term" value="P:tRNA wobble base 5-methoxycarbonylmethyl-2-thiouridinylation"/>
    <property type="evidence" value="ECO:0007669"/>
    <property type="project" value="TreeGrafter"/>
</dbReference>
<comment type="similarity">
    <text evidence="3">Belongs to the ELP1/IKA1 family.</text>
</comment>
<dbReference type="InterPro" id="IPR056165">
    <property type="entry name" value="Beta-prop_ELP1_2nd"/>
</dbReference>
<evidence type="ECO:0000256" key="1">
    <source>
        <dbReference type="ARBA" id="ARBA00004496"/>
    </source>
</evidence>
<dbReference type="InterPro" id="IPR006849">
    <property type="entry name" value="Elp1"/>
</dbReference>
<dbReference type="Pfam" id="PF23925">
    <property type="entry name" value="A-sol_ELP1"/>
    <property type="match status" value="1"/>
</dbReference>
<name>S8EC36_9LAMI</name>
<dbReference type="GO" id="GO:0005829">
    <property type="term" value="C:cytosol"/>
    <property type="evidence" value="ECO:0007669"/>
    <property type="project" value="TreeGrafter"/>
</dbReference>
<dbReference type="InterPro" id="IPR056167">
    <property type="entry name" value="A-sol_ELP1"/>
</dbReference>
<feature type="domain" description="ELP1 first N-terminal beta-propeller" evidence="7">
    <location>
        <begin position="2"/>
        <end position="132"/>
    </location>
</feature>
<dbReference type="InterPro" id="IPR056166">
    <property type="entry name" value="TPR_ELP1"/>
</dbReference>
<evidence type="ECO:0000259" key="7">
    <source>
        <dbReference type="Pfam" id="PF04762"/>
    </source>
</evidence>
<feature type="domain" description="ELP1 N-terminal second beta-propeller" evidence="8">
    <location>
        <begin position="332"/>
        <end position="647"/>
    </location>
</feature>
<evidence type="ECO:0000256" key="6">
    <source>
        <dbReference type="ARBA" id="ARBA00029535"/>
    </source>
</evidence>
<feature type="domain" description="ELP1 alpha-solenoid" evidence="10">
    <location>
        <begin position="672"/>
        <end position="887"/>
    </location>
</feature>
<dbReference type="OrthoDB" id="40048at2759"/>
<evidence type="ECO:0000256" key="5">
    <source>
        <dbReference type="ARBA" id="ARBA00022694"/>
    </source>
</evidence>
<dbReference type="InterPro" id="IPR015943">
    <property type="entry name" value="WD40/YVTN_repeat-like_dom_sf"/>
</dbReference>
<comment type="pathway">
    <text evidence="2">tRNA modification; 5-methoxycarbonylmethyl-2-thiouridine-tRNA biosynthesis.</text>
</comment>
<reference evidence="11 12" key="1">
    <citation type="journal article" date="2013" name="BMC Genomics">
        <title>The miniature genome of a carnivorous plant Genlisea aurea contains a low number of genes and short non-coding sequences.</title>
        <authorList>
            <person name="Leushkin E.V."/>
            <person name="Sutormin R.A."/>
            <person name="Nabieva E.R."/>
            <person name="Penin A.A."/>
            <person name="Kondrashov A.S."/>
            <person name="Logacheva M.D."/>
        </authorList>
    </citation>
    <scope>NUCLEOTIDE SEQUENCE [LARGE SCALE GENOMIC DNA]</scope>
</reference>
<dbReference type="PIRSF" id="PIRSF017233">
    <property type="entry name" value="IKAP"/>
    <property type="match status" value="1"/>
</dbReference>
<dbReference type="PANTHER" id="PTHR12747">
    <property type="entry name" value="ELONGATOR COMPLEX PROTEIN 1"/>
    <property type="match status" value="1"/>
</dbReference>
<comment type="subcellular location">
    <subcellularLocation>
        <location evidence="1">Cytoplasm</location>
    </subcellularLocation>
</comment>
<keyword evidence="4" id="KW-0963">Cytoplasm</keyword>
<dbReference type="Gene3D" id="1.25.40.470">
    <property type="match status" value="1"/>
</dbReference>
<dbReference type="Pfam" id="PF23878">
    <property type="entry name" value="TPR_ELP1"/>
    <property type="match status" value="1"/>
</dbReference>
<dbReference type="PANTHER" id="PTHR12747:SF0">
    <property type="entry name" value="ELONGATOR COMPLEX PROTEIN 1"/>
    <property type="match status" value="1"/>
</dbReference>
<sequence length="1279" mass="142835">DAERKRLCFASSSNFIYVIDLPSHLVNCFLGRPFFYNHLVSTELTDLEDGDAVACMEYLMEKESLIIGTSKGLILLYSIDDDAVEIVGHVDGGVKCISPSPDGGLSAMITGLGRILVMTLDWDVLYEIPLSDVPEDFDVLDDSLETSIVWRGDGKYFASLASVRDSVSFHKKLKVWERDSGALHSASESKLSMGSTLDWTNDGAKIAVFCDRRDERKNPSIVLFEKNGLERSSFSVYEEEDIFIDFLKFSCNSELLAAVVGGSAFDSLKIWYFSNNHWFLKQEIRFSKEDRINFMWDPEKPLNLIIWTISGRIITYRFVWITAVMDNSVAFVVDGSKIMVTPFSLSLIPPPMYFLSLDFSATIRDYTFFSKDSQNKLVASLADGSLSVVGLPTVDYWDALEGKSFKIDALSSDTAYGVLQHMTFLNSDVLLGVSHLSPDYTSCGKSDSNICLREIEIRCSEIHSPDSLRCSGWNAVSVDQIFMGGLLTGMVSNPVSKCSAFIQFEDGKVFEFSSRLGSYKKPCLLRRDDISFASSSPWMAAVPIGDNGSGRMLLFGLDDHGRLQLGQLVLCNNCTTFSFYSNSDEGITHLVLATKQNLLFIVDVGDILMGKLGEKYENFLPVVVKNKKGGKDDTTFISIWEKGAEIVGVLHGDESAVILQTPRGNLECVYPRKLVLDSIMNALSRGRYKDAFLMVRRHRIDFNFIVDHLGWRVFVDLTENFVEQINNLSHITDFVCSIKKENVAETLYRNYVSLPNRGDTKCADDGDDDKVNCVLNSVRKCLVDHIKESPSRELCILTTLAKTVPPSLEEALRRVKFIREMELSSSADGTQSFYPSSEESLKHLLWLSDPEKVFEAALGLYDLNLAAIVALCSQKDPKEFLPFLEELERMPVLLMRYNIDLKLRRYDSALRCIASAGDSHYGDFLALMKNVPELYPAGLELMNDPEKKLRVLEAWGDHLSETKSFEDAATTYMCCSRFDKALKAYRSCGNWSKVLTLSGIMKFSDASIRQLARELSEELQAVGRPADAAKIAVEYCDDADAGIRLMIEARNWEEAMRTAFCRRRDDLASRVKDSAVECAAVLVEEYGEGADKIKRYFARYLAVRQRRLALAATLKSNEESLINDETSSVGSSSSNFSGMSAYTYTTGYVSIYNVIVITQARSRNRQRKTGKIRAGSPNEEAGLVEHLKGMRLSEGAKTELKSLIECLVMNGEGKLGRRVQVSGEKFQAYQIGAVRLCESAAAGGGDEAALNLDAYVTALVRKEILENSDDFSWRSTVLL</sequence>
<evidence type="ECO:0000256" key="4">
    <source>
        <dbReference type="ARBA" id="ARBA00022490"/>
    </source>
</evidence>
<proteinExistence type="inferred from homology"/>
<keyword evidence="12" id="KW-1185">Reference proteome</keyword>
<feature type="domain" description="ELP1 first N-terminal beta-propeller" evidence="7">
    <location>
        <begin position="142"/>
        <end position="299"/>
    </location>
</feature>
<dbReference type="UniPathway" id="UPA00988"/>
<accession>S8EC36</accession>